<accession>A0A656YUK5</accession>
<gene>
    <name evidence="1" type="ORF">AKJ39_04940</name>
</gene>
<evidence type="ECO:0000313" key="2">
    <source>
        <dbReference type="Proteomes" id="UP000070257"/>
    </source>
</evidence>
<dbReference type="Proteomes" id="UP000070257">
    <property type="component" value="Unassembled WGS sequence"/>
</dbReference>
<organism evidence="1 2">
    <name type="scientific">candidate division MSBL1 archaeon SCGC-AAA259J03</name>
    <dbReference type="NCBI Taxonomy" id="1698269"/>
    <lineage>
        <taxon>Archaea</taxon>
        <taxon>Methanobacteriati</taxon>
        <taxon>Methanobacteriota</taxon>
        <taxon>candidate division MSBL1</taxon>
    </lineage>
</organism>
<name>A0A656YUK5_9EURY</name>
<evidence type="ECO:0000313" key="1">
    <source>
        <dbReference type="EMBL" id="KXA96200.1"/>
    </source>
</evidence>
<protein>
    <submittedName>
        <fullName evidence="1">Uncharacterized protein</fullName>
    </submittedName>
</protein>
<dbReference type="AlphaFoldDB" id="A0A656YUK5"/>
<comment type="caution">
    <text evidence="1">The sequence shown here is derived from an EMBL/GenBank/DDBJ whole genome shotgun (WGS) entry which is preliminary data.</text>
</comment>
<proteinExistence type="predicted"/>
<reference evidence="1 2" key="1">
    <citation type="journal article" date="2016" name="Sci. Rep.">
        <title>Metabolic traits of an uncultured archaeal lineage -MSBL1- from brine pools of the Red Sea.</title>
        <authorList>
            <person name="Mwirichia R."/>
            <person name="Alam I."/>
            <person name="Rashid M."/>
            <person name="Vinu M."/>
            <person name="Ba-Alawi W."/>
            <person name="Anthony Kamau A."/>
            <person name="Kamanda Ngugi D."/>
            <person name="Goker M."/>
            <person name="Klenk H.P."/>
            <person name="Bajic V."/>
            <person name="Stingl U."/>
        </authorList>
    </citation>
    <scope>NUCLEOTIDE SEQUENCE [LARGE SCALE GENOMIC DNA]</scope>
    <source>
        <strain evidence="1">SCGC-AAA259J03</strain>
    </source>
</reference>
<sequence>MSSEDIPGENLKGGDAFLLMAFRKTIEYKIVDFTEWRNREGKLLFDEHSELGGGISPLFAVLCCG</sequence>
<keyword evidence="2" id="KW-1185">Reference proteome</keyword>
<dbReference type="EMBL" id="LHXT01000121">
    <property type="protein sequence ID" value="KXA96200.1"/>
    <property type="molecule type" value="Genomic_DNA"/>
</dbReference>